<evidence type="ECO:0000256" key="1">
    <source>
        <dbReference type="ARBA" id="ARBA00022694"/>
    </source>
</evidence>
<evidence type="ECO:0000256" key="6">
    <source>
        <dbReference type="HAMAP-Rule" id="MF_00972"/>
    </source>
</evidence>
<comment type="caution">
    <text evidence="8">The sequence shown here is derived from an EMBL/GenBank/DDBJ whole genome shotgun (WGS) entry which is preliminary data.</text>
</comment>
<feature type="binding site" evidence="6">
    <location>
        <position position="68"/>
    </location>
    <ligand>
        <name>Zn(2+)</name>
        <dbReference type="ChEBI" id="CHEBI:29105"/>
        <note>catalytic</note>
    </ligand>
</feature>
<organism evidence="8 9">
    <name type="scientific">Cellulomonas persica</name>
    <dbReference type="NCBI Taxonomy" id="76861"/>
    <lineage>
        <taxon>Bacteria</taxon>
        <taxon>Bacillati</taxon>
        <taxon>Actinomycetota</taxon>
        <taxon>Actinomycetes</taxon>
        <taxon>Micrococcales</taxon>
        <taxon>Cellulomonadaceae</taxon>
        <taxon>Cellulomonas</taxon>
    </lineage>
</organism>
<feature type="binding site" evidence="6">
    <location>
        <position position="98"/>
    </location>
    <ligand>
        <name>Zn(2+)</name>
        <dbReference type="ChEBI" id="CHEBI:29105"/>
        <note>catalytic</note>
    </ligand>
</feature>
<dbReference type="CDD" id="cd01285">
    <property type="entry name" value="nucleoside_deaminase"/>
    <property type="match status" value="1"/>
</dbReference>
<evidence type="ECO:0000256" key="5">
    <source>
        <dbReference type="ARBA" id="ARBA00048045"/>
    </source>
</evidence>
<comment type="function">
    <text evidence="6">Catalyzes the deamination of adenosine to inosine at the wobble position 34 of tRNA(Arg2).</text>
</comment>
<evidence type="ECO:0000259" key="7">
    <source>
        <dbReference type="PROSITE" id="PS51747"/>
    </source>
</evidence>
<proteinExistence type="inferred from homology"/>
<dbReference type="GO" id="GO:0008270">
    <property type="term" value="F:zinc ion binding"/>
    <property type="evidence" value="ECO:0007669"/>
    <property type="project" value="UniProtKB-UniRule"/>
</dbReference>
<dbReference type="Gene3D" id="3.40.140.10">
    <property type="entry name" value="Cytidine Deaminase, domain 2"/>
    <property type="match status" value="1"/>
</dbReference>
<dbReference type="GO" id="GO:0002100">
    <property type="term" value="P:tRNA wobble adenosine to inosine editing"/>
    <property type="evidence" value="ECO:0007669"/>
    <property type="project" value="UniProtKB-UniRule"/>
</dbReference>
<dbReference type="InterPro" id="IPR016193">
    <property type="entry name" value="Cytidine_deaminase-like"/>
</dbReference>
<feature type="domain" description="CMP/dCMP-type deaminase" evidence="7">
    <location>
        <begin position="16"/>
        <end position="127"/>
    </location>
</feature>
<protein>
    <recommendedName>
        <fullName evidence="6">tRNA-specific adenosine deaminase</fullName>
        <ecNumber evidence="6">3.5.4.33</ecNumber>
    </recommendedName>
</protein>
<feature type="active site" description="Proton donor" evidence="6">
    <location>
        <position position="70"/>
    </location>
</feature>
<keyword evidence="4 6" id="KW-0862">Zinc</keyword>
<keyword evidence="2 6" id="KW-0479">Metal-binding</keyword>
<dbReference type="HAMAP" id="MF_00972">
    <property type="entry name" value="tRNA_aden_deaminase"/>
    <property type="match status" value="1"/>
</dbReference>
<keyword evidence="9" id="KW-1185">Reference proteome</keyword>
<dbReference type="SUPFAM" id="SSF53927">
    <property type="entry name" value="Cytidine deaminase-like"/>
    <property type="match status" value="1"/>
</dbReference>
<evidence type="ECO:0000313" key="9">
    <source>
        <dbReference type="Proteomes" id="UP000321386"/>
    </source>
</evidence>
<dbReference type="GO" id="GO:0052717">
    <property type="term" value="F:tRNA-specific adenosine-34 deaminase activity"/>
    <property type="evidence" value="ECO:0007669"/>
    <property type="project" value="UniProtKB-UniRule"/>
</dbReference>
<comment type="similarity">
    <text evidence="6">Belongs to the cytidine and deoxycytidylate deaminase family.</text>
</comment>
<dbReference type="PANTHER" id="PTHR11079:SF202">
    <property type="entry name" value="TRNA-SPECIFIC ADENOSINE DEAMINASE"/>
    <property type="match status" value="1"/>
</dbReference>
<reference evidence="8 9" key="1">
    <citation type="submission" date="2019-07" db="EMBL/GenBank/DDBJ databases">
        <title>Whole genome shotgun sequence of Cellulomonas persica NBRC 101101.</title>
        <authorList>
            <person name="Hosoyama A."/>
            <person name="Uohara A."/>
            <person name="Ohji S."/>
            <person name="Ichikawa N."/>
        </authorList>
    </citation>
    <scope>NUCLEOTIDE SEQUENCE [LARGE SCALE GENOMIC DNA]</scope>
    <source>
        <strain evidence="8 9">NBRC 101101</strain>
    </source>
</reference>
<dbReference type="InterPro" id="IPR028883">
    <property type="entry name" value="tRNA_aden_deaminase"/>
</dbReference>
<name>A0A510UY26_9CELL</name>
<evidence type="ECO:0000256" key="3">
    <source>
        <dbReference type="ARBA" id="ARBA00022801"/>
    </source>
</evidence>
<dbReference type="AlphaFoldDB" id="A0A510UY26"/>
<evidence type="ECO:0000256" key="2">
    <source>
        <dbReference type="ARBA" id="ARBA00022723"/>
    </source>
</evidence>
<dbReference type="InterPro" id="IPR002125">
    <property type="entry name" value="CMP_dCMP_dom"/>
</dbReference>
<dbReference type="Pfam" id="PF00383">
    <property type="entry name" value="dCMP_cyt_deam_1"/>
    <property type="match status" value="1"/>
</dbReference>
<sequence length="166" mass="18190">MRHSDAMFTSGRPVEPADAWAMGLALDEARRAIRTGDVPVGAVVIDPTGVVVGRGRNAREADDDPTGHAEVRALRAAAETLRRWRLDDCTLVVTLEPCLMCAGATVLARIPRLVLGAWDPKAGACGSQWDVVRDRRLNHRVEVVGGVREDECGALLRHFFELQREE</sequence>
<dbReference type="Proteomes" id="UP000321386">
    <property type="component" value="Unassembled WGS sequence"/>
</dbReference>
<gene>
    <name evidence="6 8" type="primary">tadA</name>
    <name evidence="8" type="ORF">CPE01_21140</name>
</gene>
<accession>A0A510UY26</accession>
<comment type="subunit">
    <text evidence="6">Homodimer.</text>
</comment>
<evidence type="ECO:0000313" key="8">
    <source>
        <dbReference type="EMBL" id="GEK18381.1"/>
    </source>
</evidence>
<keyword evidence="3 6" id="KW-0378">Hydrolase</keyword>
<comment type="catalytic activity">
    <reaction evidence="5 6">
        <text>adenosine(34) in tRNA + H2O + H(+) = inosine(34) in tRNA + NH4(+)</text>
        <dbReference type="Rhea" id="RHEA:43168"/>
        <dbReference type="Rhea" id="RHEA-COMP:10373"/>
        <dbReference type="Rhea" id="RHEA-COMP:10374"/>
        <dbReference type="ChEBI" id="CHEBI:15377"/>
        <dbReference type="ChEBI" id="CHEBI:15378"/>
        <dbReference type="ChEBI" id="CHEBI:28938"/>
        <dbReference type="ChEBI" id="CHEBI:74411"/>
        <dbReference type="ChEBI" id="CHEBI:82852"/>
        <dbReference type="EC" id="3.5.4.33"/>
    </reaction>
</comment>
<dbReference type="PANTHER" id="PTHR11079">
    <property type="entry name" value="CYTOSINE DEAMINASE FAMILY MEMBER"/>
    <property type="match status" value="1"/>
</dbReference>
<dbReference type="EC" id="3.5.4.33" evidence="6"/>
<comment type="cofactor">
    <cofactor evidence="6">
        <name>Zn(2+)</name>
        <dbReference type="ChEBI" id="CHEBI:29105"/>
    </cofactor>
    <text evidence="6">Binds 1 zinc ion per subunit.</text>
</comment>
<dbReference type="PROSITE" id="PS51747">
    <property type="entry name" value="CYT_DCMP_DEAMINASES_2"/>
    <property type="match status" value="1"/>
</dbReference>
<feature type="binding site" evidence="6">
    <location>
        <position position="101"/>
    </location>
    <ligand>
        <name>Zn(2+)</name>
        <dbReference type="ChEBI" id="CHEBI:29105"/>
        <note>catalytic</note>
    </ligand>
</feature>
<dbReference type="EMBL" id="BJUA01000009">
    <property type="protein sequence ID" value="GEK18381.1"/>
    <property type="molecule type" value="Genomic_DNA"/>
</dbReference>
<evidence type="ECO:0000256" key="4">
    <source>
        <dbReference type="ARBA" id="ARBA00022833"/>
    </source>
</evidence>
<keyword evidence="1 6" id="KW-0819">tRNA processing</keyword>